<dbReference type="CDD" id="cd17572">
    <property type="entry name" value="REC_NtrC1-like"/>
    <property type="match status" value="1"/>
</dbReference>
<dbReference type="PROSITE" id="PS50045">
    <property type="entry name" value="SIGMA54_INTERACT_4"/>
    <property type="match status" value="1"/>
</dbReference>
<dbReference type="RefSeq" id="WP_370881330.1">
    <property type="nucleotide sequence ID" value="NZ_JAGINP010000032.1"/>
</dbReference>
<dbReference type="PROSITE" id="PS50110">
    <property type="entry name" value="RESPONSE_REGULATORY"/>
    <property type="match status" value="1"/>
</dbReference>
<accession>A0ABS4SWS9</accession>
<dbReference type="PANTHER" id="PTHR32071">
    <property type="entry name" value="TRANSCRIPTIONAL REGULATORY PROTEIN"/>
    <property type="match status" value="1"/>
</dbReference>
<dbReference type="SMART" id="SM00448">
    <property type="entry name" value="REC"/>
    <property type="match status" value="1"/>
</dbReference>
<dbReference type="PANTHER" id="PTHR32071:SF117">
    <property type="entry name" value="PTS-DEPENDENT DIHYDROXYACETONE KINASE OPERON REGULATORY PROTEIN-RELATED"/>
    <property type="match status" value="1"/>
</dbReference>
<gene>
    <name evidence="11" type="ORF">J2851_006346</name>
</gene>
<dbReference type="InterPro" id="IPR002197">
    <property type="entry name" value="HTH_Fis"/>
</dbReference>
<evidence type="ECO:0000256" key="5">
    <source>
        <dbReference type="ARBA" id="ARBA00023125"/>
    </source>
</evidence>
<evidence type="ECO:0000256" key="4">
    <source>
        <dbReference type="ARBA" id="ARBA00023015"/>
    </source>
</evidence>
<evidence type="ECO:0000256" key="2">
    <source>
        <dbReference type="ARBA" id="ARBA00022840"/>
    </source>
</evidence>
<evidence type="ECO:0000256" key="8">
    <source>
        <dbReference type="PROSITE-ProRule" id="PRU00169"/>
    </source>
</evidence>
<evidence type="ECO:0000256" key="7">
    <source>
        <dbReference type="ARBA" id="ARBA00023163"/>
    </source>
</evidence>
<reference evidence="11 12" key="1">
    <citation type="submission" date="2021-03" db="EMBL/GenBank/DDBJ databases">
        <title>Genomic Encyclopedia of Type Strains, Phase III (KMG-III): the genomes of soil and plant-associated and newly described type strains.</title>
        <authorList>
            <person name="Whitman W."/>
        </authorList>
    </citation>
    <scope>NUCLEOTIDE SEQUENCE [LARGE SCALE GENOMIC DNA]</scope>
    <source>
        <strain evidence="11 12">IMMIB AFH-6</strain>
    </source>
</reference>
<dbReference type="Gene3D" id="3.40.50.300">
    <property type="entry name" value="P-loop containing nucleotide triphosphate hydrolases"/>
    <property type="match status" value="1"/>
</dbReference>
<dbReference type="Proteomes" id="UP000781958">
    <property type="component" value="Unassembled WGS sequence"/>
</dbReference>
<dbReference type="InterPro" id="IPR011006">
    <property type="entry name" value="CheY-like_superfamily"/>
</dbReference>
<dbReference type="Pfam" id="PF25601">
    <property type="entry name" value="AAA_lid_14"/>
    <property type="match status" value="1"/>
</dbReference>
<dbReference type="PROSITE" id="PS00676">
    <property type="entry name" value="SIGMA54_INTERACT_2"/>
    <property type="match status" value="1"/>
</dbReference>
<feature type="modified residue" description="4-aspartylphosphate" evidence="8">
    <location>
        <position position="56"/>
    </location>
</feature>
<keyword evidence="6" id="KW-0010">Activator</keyword>
<dbReference type="Gene3D" id="1.10.8.60">
    <property type="match status" value="1"/>
</dbReference>
<dbReference type="Gene3D" id="3.40.50.2300">
    <property type="match status" value="1"/>
</dbReference>
<evidence type="ECO:0000313" key="11">
    <source>
        <dbReference type="EMBL" id="MBP2296528.1"/>
    </source>
</evidence>
<dbReference type="SMART" id="SM00382">
    <property type="entry name" value="AAA"/>
    <property type="match status" value="1"/>
</dbReference>
<dbReference type="Pfam" id="PF00072">
    <property type="entry name" value="Response_reg"/>
    <property type="match status" value="1"/>
</dbReference>
<dbReference type="InterPro" id="IPR003593">
    <property type="entry name" value="AAA+_ATPase"/>
</dbReference>
<dbReference type="InterPro" id="IPR025943">
    <property type="entry name" value="Sigma_54_int_dom_ATP-bd_2"/>
</dbReference>
<evidence type="ECO:0000256" key="6">
    <source>
        <dbReference type="ARBA" id="ARBA00023159"/>
    </source>
</evidence>
<comment type="caution">
    <text evidence="11">The sequence shown here is derived from an EMBL/GenBank/DDBJ whole genome shotgun (WGS) entry which is preliminary data.</text>
</comment>
<evidence type="ECO:0000259" key="9">
    <source>
        <dbReference type="PROSITE" id="PS50045"/>
    </source>
</evidence>
<keyword evidence="4" id="KW-0805">Transcription regulation</keyword>
<dbReference type="CDD" id="cd00009">
    <property type="entry name" value="AAA"/>
    <property type="match status" value="1"/>
</dbReference>
<feature type="domain" description="Sigma-54 factor interaction" evidence="9">
    <location>
        <begin position="145"/>
        <end position="374"/>
    </location>
</feature>
<dbReference type="InterPro" id="IPR002078">
    <property type="entry name" value="Sigma_54_int"/>
</dbReference>
<evidence type="ECO:0000256" key="1">
    <source>
        <dbReference type="ARBA" id="ARBA00022741"/>
    </source>
</evidence>
<evidence type="ECO:0000313" key="12">
    <source>
        <dbReference type="Proteomes" id="UP000781958"/>
    </source>
</evidence>
<keyword evidence="8" id="KW-0597">Phosphoprotein</keyword>
<keyword evidence="2" id="KW-0067">ATP-binding</keyword>
<dbReference type="InterPro" id="IPR001789">
    <property type="entry name" value="Sig_transdc_resp-reg_receiver"/>
</dbReference>
<keyword evidence="12" id="KW-1185">Reference proteome</keyword>
<protein>
    <submittedName>
        <fullName evidence="11">Two-component system repressor protein LuxO</fullName>
    </submittedName>
</protein>
<evidence type="ECO:0000259" key="10">
    <source>
        <dbReference type="PROSITE" id="PS50110"/>
    </source>
</evidence>
<dbReference type="InterPro" id="IPR009057">
    <property type="entry name" value="Homeodomain-like_sf"/>
</dbReference>
<dbReference type="Gene3D" id="1.10.10.60">
    <property type="entry name" value="Homeodomain-like"/>
    <property type="match status" value="1"/>
</dbReference>
<dbReference type="SUPFAM" id="SSF52172">
    <property type="entry name" value="CheY-like"/>
    <property type="match status" value="1"/>
</dbReference>
<keyword evidence="1" id="KW-0547">Nucleotide-binding</keyword>
<sequence length="472" mass="51579">MGSRAHRILLIEDTAPLARLYMEFMRAEAYDVAHAETGRDALAAAEARPPDGVILDLKLPDMEGLDVLRILRERDPDVSVIVVTAHGSVGVAVEAMRCGAFDFLVKPFTAERLNVTLRNALERRSLARMVDGYRRDLDRDRFHGFIGASPEMQAVYRTIESVAASRASVFITGESGTGKEVAAEAIHQASPRRGKPFVALNCAAIPKDLLESEIFGHVRGAFTGATADRVGAAAQADGGTLFLDEVCEMPFDLQAKLLRFIQTGVIQPVGSSRAEKVDVRFVAATNRDPLREVEEGRFREDLYYRLHVIPLHLPPLRDRGGDALLIARALLADCAREEGRRFTAFAPEVEAAFRSCDWPGNIRQMQNVVRQIVVLHDGEVVTADMLPPPLRGGGATPRRAAAVPVAAQGVPPADPAEETITPLWRLEKDMIQRALRLCGDDVPRAASLLEISPSTIYRKLQQWKTDGDGGGG</sequence>
<evidence type="ECO:0000256" key="3">
    <source>
        <dbReference type="ARBA" id="ARBA00023012"/>
    </source>
</evidence>
<keyword evidence="7" id="KW-0804">Transcription</keyword>
<dbReference type="InterPro" id="IPR027417">
    <property type="entry name" value="P-loop_NTPase"/>
</dbReference>
<proteinExistence type="predicted"/>
<dbReference type="InterPro" id="IPR058031">
    <property type="entry name" value="AAA_lid_NorR"/>
</dbReference>
<dbReference type="Pfam" id="PF02954">
    <property type="entry name" value="HTH_8"/>
    <property type="match status" value="1"/>
</dbReference>
<keyword evidence="5" id="KW-0238">DNA-binding</keyword>
<dbReference type="EMBL" id="JAGINP010000032">
    <property type="protein sequence ID" value="MBP2296528.1"/>
    <property type="molecule type" value="Genomic_DNA"/>
</dbReference>
<name>A0ABS4SWS9_9PROT</name>
<feature type="domain" description="Response regulatory" evidence="10">
    <location>
        <begin position="7"/>
        <end position="121"/>
    </location>
</feature>
<keyword evidence="3" id="KW-0902">Two-component regulatory system</keyword>
<dbReference type="Pfam" id="PF00158">
    <property type="entry name" value="Sigma54_activat"/>
    <property type="match status" value="1"/>
</dbReference>
<dbReference type="SUPFAM" id="SSF52540">
    <property type="entry name" value="P-loop containing nucleoside triphosphate hydrolases"/>
    <property type="match status" value="1"/>
</dbReference>
<organism evidence="11 12">
    <name type="scientific">Azospirillum rugosum</name>
    <dbReference type="NCBI Taxonomy" id="416170"/>
    <lineage>
        <taxon>Bacteria</taxon>
        <taxon>Pseudomonadati</taxon>
        <taxon>Pseudomonadota</taxon>
        <taxon>Alphaproteobacteria</taxon>
        <taxon>Rhodospirillales</taxon>
        <taxon>Azospirillaceae</taxon>
        <taxon>Azospirillum</taxon>
    </lineage>
</organism>
<dbReference type="SUPFAM" id="SSF46689">
    <property type="entry name" value="Homeodomain-like"/>
    <property type="match status" value="1"/>
</dbReference>